<name>F4RID0_MELLP</name>
<feature type="region of interest" description="Disordered" evidence="1">
    <location>
        <begin position="77"/>
        <end position="96"/>
    </location>
</feature>
<dbReference type="InParanoid" id="F4RID0"/>
<dbReference type="HOGENOM" id="CLU_2360159_0_0_1"/>
<evidence type="ECO:0000313" key="3">
    <source>
        <dbReference type="Proteomes" id="UP000001072"/>
    </source>
</evidence>
<dbReference type="KEGG" id="mlr:MELLADRAFT_71605"/>
<keyword evidence="3" id="KW-1185">Reference proteome</keyword>
<reference evidence="3" key="1">
    <citation type="journal article" date="2011" name="Proc. Natl. Acad. Sci. U.S.A.">
        <title>Obligate biotrophy features unraveled by the genomic analysis of rust fungi.</title>
        <authorList>
            <person name="Duplessis S."/>
            <person name="Cuomo C.A."/>
            <person name="Lin Y.-C."/>
            <person name="Aerts A."/>
            <person name="Tisserant E."/>
            <person name="Veneault-Fourrey C."/>
            <person name="Joly D.L."/>
            <person name="Hacquard S."/>
            <person name="Amselem J."/>
            <person name="Cantarel B.L."/>
            <person name="Chiu R."/>
            <person name="Coutinho P.M."/>
            <person name="Feau N."/>
            <person name="Field M."/>
            <person name="Frey P."/>
            <person name="Gelhaye E."/>
            <person name="Goldberg J."/>
            <person name="Grabherr M.G."/>
            <person name="Kodira C.D."/>
            <person name="Kohler A."/>
            <person name="Kuees U."/>
            <person name="Lindquist E.A."/>
            <person name="Lucas S.M."/>
            <person name="Mago R."/>
            <person name="Mauceli E."/>
            <person name="Morin E."/>
            <person name="Murat C."/>
            <person name="Pangilinan J.L."/>
            <person name="Park R."/>
            <person name="Pearson M."/>
            <person name="Quesneville H."/>
            <person name="Rouhier N."/>
            <person name="Sakthikumar S."/>
            <person name="Salamov A.A."/>
            <person name="Schmutz J."/>
            <person name="Selles B."/>
            <person name="Shapiro H."/>
            <person name="Tanguay P."/>
            <person name="Tuskan G.A."/>
            <person name="Henrissat B."/>
            <person name="Van de Peer Y."/>
            <person name="Rouze P."/>
            <person name="Ellis J.G."/>
            <person name="Dodds P.N."/>
            <person name="Schein J.E."/>
            <person name="Zhong S."/>
            <person name="Hamelin R.C."/>
            <person name="Grigoriev I.V."/>
            <person name="Szabo L.J."/>
            <person name="Martin F."/>
        </authorList>
    </citation>
    <scope>NUCLEOTIDE SEQUENCE [LARGE SCALE GENOMIC DNA]</scope>
    <source>
        <strain evidence="3">98AG31 / pathotype 3-4-7</strain>
    </source>
</reference>
<evidence type="ECO:0000313" key="2">
    <source>
        <dbReference type="EMBL" id="EGG07988.1"/>
    </source>
</evidence>
<organism evidence="3">
    <name type="scientific">Melampsora larici-populina (strain 98AG31 / pathotype 3-4-7)</name>
    <name type="common">Poplar leaf rust fungus</name>
    <dbReference type="NCBI Taxonomy" id="747676"/>
    <lineage>
        <taxon>Eukaryota</taxon>
        <taxon>Fungi</taxon>
        <taxon>Dikarya</taxon>
        <taxon>Basidiomycota</taxon>
        <taxon>Pucciniomycotina</taxon>
        <taxon>Pucciniomycetes</taxon>
        <taxon>Pucciniales</taxon>
        <taxon>Melampsoraceae</taxon>
        <taxon>Melampsora</taxon>
    </lineage>
</organism>
<protein>
    <submittedName>
        <fullName evidence="2">Uncharacterized protein</fullName>
    </submittedName>
</protein>
<dbReference type="AlphaFoldDB" id="F4RID0"/>
<dbReference type="VEuPathDB" id="FungiDB:MELLADRAFT_71605"/>
<proteinExistence type="predicted"/>
<evidence type="ECO:0000256" key="1">
    <source>
        <dbReference type="SAM" id="MobiDB-lite"/>
    </source>
</evidence>
<accession>F4RID0</accession>
<dbReference type="GeneID" id="18931873"/>
<dbReference type="RefSeq" id="XP_007408753.1">
    <property type="nucleotide sequence ID" value="XM_007408691.2"/>
</dbReference>
<dbReference type="Proteomes" id="UP000001072">
    <property type="component" value="Unassembled WGS sequence"/>
</dbReference>
<dbReference type="EMBL" id="GL883102">
    <property type="protein sequence ID" value="EGG07988.1"/>
    <property type="molecule type" value="Genomic_DNA"/>
</dbReference>
<feature type="non-terminal residue" evidence="2">
    <location>
        <position position="96"/>
    </location>
</feature>
<sequence length="96" mass="10878">MLLRFGQVLHLKKYIHGGLSFASLAFFKDLNALIHVADIGSVIFGFRFSSRLTGENGVNSEVQEEIILAITEATMEDDDMEDDEMEEDKMEEDEMC</sequence>
<gene>
    <name evidence="2" type="ORF">MELLADRAFT_71605</name>
</gene>